<dbReference type="InterPro" id="IPR050571">
    <property type="entry name" value="Class-IV_PLP-Dep_Aminotrnsfr"/>
</dbReference>
<keyword evidence="7 12" id="KW-0663">Pyridoxal phosphate</keyword>
<dbReference type="SUPFAM" id="SSF56752">
    <property type="entry name" value="D-aminoacid aminotransferase-like PLP-dependent enzymes"/>
    <property type="match status" value="1"/>
</dbReference>
<sequence>MVYNFNGSLLESKQIELPVDNRALLYGDGVFETIRYSYGKLLFWEDHYFRLMASLRIIRIRIPVHWTPEYLRDQIHETLEANHLEKQPARVRLTVWRKPGGRYLPDVHDPEFLITCHRLISDEYEAPENKVTVDIYRDIFKPANLLSNLKLIGSQLYVMASIFADENGLYDALLINDAKQVVESSKSNLFALYGTEVVTPPLTSGALRGVIRQRLLKALPDIGLKAVEKDLTPFDLLKADELWLTNAIVGIVPVHQYRSKEYSTLKALAALRLLNELARQDTFDLSF</sequence>
<comment type="pathway">
    <text evidence="2">Amino-acid biosynthesis; L-isoleucine biosynthesis; L-isoleucine from 2-oxobutanoate: step 4/4.</text>
</comment>
<evidence type="ECO:0000256" key="6">
    <source>
        <dbReference type="ARBA" id="ARBA00013053"/>
    </source>
</evidence>
<name>A0A369A1R4_9FLAO</name>
<dbReference type="PANTHER" id="PTHR42743">
    <property type="entry name" value="AMINO-ACID AMINOTRANSFERASE"/>
    <property type="match status" value="1"/>
</dbReference>
<evidence type="ECO:0000256" key="2">
    <source>
        <dbReference type="ARBA" id="ARBA00004824"/>
    </source>
</evidence>
<proteinExistence type="inferred from homology"/>
<gene>
    <name evidence="13" type="ORF">DES35_10313</name>
</gene>
<evidence type="ECO:0000256" key="12">
    <source>
        <dbReference type="RuleBase" id="RU004516"/>
    </source>
</evidence>
<dbReference type="EMBL" id="QPJS01000003">
    <property type="protein sequence ID" value="RCX03135.1"/>
    <property type="molecule type" value="Genomic_DNA"/>
</dbReference>
<dbReference type="GO" id="GO:0046394">
    <property type="term" value="P:carboxylic acid biosynthetic process"/>
    <property type="evidence" value="ECO:0007669"/>
    <property type="project" value="UniProtKB-ARBA"/>
</dbReference>
<dbReference type="AlphaFoldDB" id="A0A369A1R4"/>
<evidence type="ECO:0000256" key="7">
    <source>
        <dbReference type="ARBA" id="ARBA00022898"/>
    </source>
</evidence>
<comment type="similarity">
    <text evidence="5 11">Belongs to the class-IV pyridoxal-phosphate-dependent aminotransferase family.</text>
</comment>
<evidence type="ECO:0000256" key="11">
    <source>
        <dbReference type="RuleBase" id="RU004106"/>
    </source>
</evidence>
<evidence type="ECO:0000256" key="9">
    <source>
        <dbReference type="ARBA" id="ARBA00048798"/>
    </source>
</evidence>
<comment type="catalytic activity">
    <reaction evidence="8">
        <text>L-valine + 2-oxoglutarate = 3-methyl-2-oxobutanoate + L-glutamate</text>
        <dbReference type="Rhea" id="RHEA:24813"/>
        <dbReference type="ChEBI" id="CHEBI:11851"/>
        <dbReference type="ChEBI" id="CHEBI:16810"/>
        <dbReference type="ChEBI" id="CHEBI:29985"/>
        <dbReference type="ChEBI" id="CHEBI:57762"/>
        <dbReference type="EC" id="2.6.1.42"/>
    </reaction>
</comment>
<dbReference type="EC" id="2.6.1.42" evidence="6"/>
<dbReference type="InterPro" id="IPR043131">
    <property type="entry name" value="BCAT-like_N"/>
</dbReference>
<organism evidence="13 14">
    <name type="scientific">Schleiferia thermophila</name>
    <dbReference type="NCBI Taxonomy" id="884107"/>
    <lineage>
        <taxon>Bacteria</taxon>
        <taxon>Pseudomonadati</taxon>
        <taxon>Bacteroidota</taxon>
        <taxon>Flavobacteriia</taxon>
        <taxon>Flavobacteriales</taxon>
        <taxon>Schleiferiaceae</taxon>
        <taxon>Schleiferia</taxon>
    </lineage>
</organism>
<dbReference type="InterPro" id="IPR018300">
    <property type="entry name" value="Aminotrans_IV_CS"/>
</dbReference>
<comment type="pathway">
    <text evidence="3">Amino-acid biosynthesis; L-valine biosynthesis; L-valine from pyruvate: step 4/4.</text>
</comment>
<dbReference type="Gene3D" id="3.20.10.10">
    <property type="entry name" value="D-amino Acid Aminotransferase, subunit A, domain 2"/>
    <property type="match status" value="1"/>
</dbReference>
<evidence type="ECO:0000256" key="5">
    <source>
        <dbReference type="ARBA" id="ARBA00009320"/>
    </source>
</evidence>
<evidence type="ECO:0000313" key="13">
    <source>
        <dbReference type="EMBL" id="RCX03135.1"/>
    </source>
</evidence>
<keyword evidence="14" id="KW-1185">Reference proteome</keyword>
<dbReference type="PROSITE" id="PS00770">
    <property type="entry name" value="AA_TRANSFER_CLASS_4"/>
    <property type="match status" value="1"/>
</dbReference>
<evidence type="ECO:0000256" key="4">
    <source>
        <dbReference type="ARBA" id="ARBA00005072"/>
    </source>
</evidence>
<keyword evidence="13" id="KW-0032">Aminotransferase</keyword>
<dbReference type="Gene3D" id="3.30.470.10">
    <property type="match status" value="1"/>
</dbReference>
<dbReference type="InterPro" id="IPR043132">
    <property type="entry name" value="BCAT-like_C"/>
</dbReference>
<dbReference type="GO" id="GO:0004084">
    <property type="term" value="F:branched-chain-amino-acid transaminase activity"/>
    <property type="evidence" value="ECO:0007669"/>
    <property type="project" value="UniProtKB-EC"/>
</dbReference>
<evidence type="ECO:0000256" key="10">
    <source>
        <dbReference type="ARBA" id="ARBA00049229"/>
    </source>
</evidence>
<comment type="caution">
    <text evidence="13">The sequence shown here is derived from an EMBL/GenBank/DDBJ whole genome shotgun (WGS) entry which is preliminary data.</text>
</comment>
<protein>
    <recommendedName>
        <fullName evidence="6">branched-chain-amino-acid transaminase</fullName>
        <ecNumber evidence="6">2.6.1.42</ecNumber>
    </recommendedName>
</protein>
<reference evidence="13 14" key="1">
    <citation type="submission" date="2018-07" db="EMBL/GenBank/DDBJ databases">
        <title>Genomic Encyclopedia of Type Strains, Phase IV (KMG-IV): sequencing the most valuable type-strain genomes for metagenomic binning, comparative biology and taxonomic classification.</title>
        <authorList>
            <person name="Goeker M."/>
        </authorList>
    </citation>
    <scope>NUCLEOTIDE SEQUENCE [LARGE SCALE GENOMIC DNA]</scope>
    <source>
        <strain evidence="13 14">DSM 21410</strain>
    </source>
</reference>
<comment type="pathway">
    <text evidence="4">Amino-acid biosynthesis; L-leucine biosynthesis; L-leucine from 3-methyl-2-oxobutanoate: step 4/4.</text>
</comment>
<comment type="cofactor">
    <cofactor evidence="1 12">
        <name>pyridoxal 5'-phosphate</name>
        <dbReference type="ChEBI" id="CHEBI:597326"/>
    </cofactor>
</comment>
<dbReference type="InterPro" id="IPR001544">
    <property type="entry name" value="Aminotrans_IV"/>
</dbReference>
<dbReference type="InterPro" id="IPR036038">
    <property type="entry name" value="Aminotransferase-like"/>
</dbReference>
<evidence type="ECO:0000313" key="14">
    <source>
        <dbReference type="Proteomes" id="UP000253517"/>
    </source>
</evidence>
<keyword evidence="13" id="KW-0808">Transferase</keyword>
<evidence type="ECO:0000256" key="3">
    <source>
        <dbReference type="ARBA" id="ARBA00004931"/>
    </source>
</evidence>
<dbReference type="Proteomes" id="UP000253517">
    <property type="component" value="Unassembled WGS sequence"/>
</dbReference>
<dbReference type="CDD" id="cd00449">
    <property type="entry name" value="PLPDE_IV"/>
    <property type="match status" value="1"/>
</dbReference>
<evidence type="ECO:0000256" key="1">
    <source>
        <dbReference type="ARBA" id="ARBA00001933"/>
    </source>
</evidence>
<evidence type="ECO:0000256" key="8">
    <source>
        <dbReference type="ARBA" id="ARBA00048212"/>
    </source>
</evidence>
<dbReference type="Pfam" id="PF01063">
    <property type="entry name" value="Aminotran_4"/>
    <property type="match status" value="1"/>
</dbReference>
<accession>A0A369A1R4</accession>
<dbReference type="PANTHER" id="PTHR42743:SF11">
    <property type="entry name" value="AMINODEOXYCHORISMATE LYASE"/>
    <property type="match status" value="1"/>
</dbReference>
<comment type="catalytic activity">
    <reaction evidence="10">
        <text>L-leucine + 2-oxoglutarate = 4-methyl-2-oxopentanoate + L-glutamate</text>
        <dbReference type="Rhea" id="RHEA:18321"/>
        <dbReference type="ChEBI" id="CHEBI:16810"/>
        <dbReference type="ChEBI" id="CHEBI:17865"/>
        <dbReference type="ChEBI" id="CHEBI:29985"/>
        <dbReference type="ChEBI" id="CHEBI:57427"/>
        <dbReference type="EC" id="2.6.1.42"/>
    </reaction>
</comment>
<comment type="catalytic activity">
    <reaction evidence="9">
        <text>L-isoleucine + 2-oxoglutarate = (S)-3-methyl-2-oxopentanoate + L-glutamate</text>
        <dbReference type="Rhea" id="RHEA:24801"/>
        <dbReference type="ChEBI" id="CHEBI:16810"/>
        <dbReference type="ChEBI" id="CHEBI:29985"/>
        <dbReference type="ChEBI" id="CHEBI:35146"/>
        <dbReference type="ChEBI" id="CHEBI:58045"/>
        <dbReference type="EC" id="2.6.1.42"/>
    </reaction>
</comment>